<dbReference type="Proteomes" id="UP000824073">
    <property type="component" value="Unassembled WGS sequence"/>
</dbReference>
<organism evidence="1 2">
    <name type="scientific">Candidatus Ventrousia excrementavium</name>
    <dbReference type="NCBI Taxonomy" id="2840961"/>
    <lineage>
        <taxon>Bacteria</taxon>
        <taxon>Bacillati</taxon>
        <taxon>Bacillota</taxon>
        <taxon>Clostridia</taxon>
        <taxon>Eubacteriales</taxon>
        <taxon>Clostridiaceae</taxon>
        <taxon>Clostridiaceae incertae sedis</taxon>
        <taxon>Candidatus Ventrousia</taxon>
    </lineage>
</organism>
<comment type="caution">
    <text evidence="1">The sequence shown here is derived from an EMBL/GenBank/DDBJ whole genome shotgun (WGS) entry which is preliminary data.</text>
</comment>
<evidence type="ECO:0000313" key="1">
    <source>
        <dbReference type="EMBL" id="HIU42673.1"/>
    </source>
</evidence>
<dbReference type="PROSITE" id="PS51343">
    <property type="entry name" value="PII_GLNB_DOM"/>
    <property type="match status" value="1"/>
</dbReference>
<dbReference type="GO" id="GO:0030234">
    <property type="term" value="F:enzyme regulator activity"/>
    <property type="evidence" value="ECO:0007669"/>
    <property type="project" value="InterPro"/>
</dbReference>
<evidence type="ECO:0000313" key="2">
    <source>
        <dbReference type="Proteomes" id="UP000824073"/>
    </source>
</evidence>
<dbReference type="InterPro" id="IPR011322">
    <property type="entry name" value="N-reg_PII-like_a/b"/>
</dbReference>
<dbReference type="EMBL" id="DVMR01000001">
    <property type="protein sequence ID" value="HIU42673.1"/>
    <property type="molecule type" value="Genomic_DNA"/>
</dbReference>
<dbReference type="GO" id="GO:0006808">
    <property type="term" value="P:regulation of nitrogen utilization"/>
    <property type="evidence" value="ECO:0007669"/>
    <property type="project" value="InterPro"/>
</dbReference>
<dbReference type="Gene3D" id="3.30.70.120">
    <property type="match status" value="1"/>
</dbReference>
<dbReference type="InterPro" id="IPR002187">
    <property type="entry name" value="N-reg_PII"/>
</dbReference>
<protein>
    <submittedName>
        <fullName evidence="1">Uncharacterized protein</fullName>
    </submittedName>
</protein>
<sequence length="112" mass="12355">MKLLVLILNKVELLDELLEALADAHIGGATILQSRGMAQELYHNAMESSSFLGSLRLLLDPDREQNLTILTVVHDDKVPVAVDVIERVVGDLERPDTAVVFTVPVDFTRGIH</sequence>
<reference evidence="1" key="2">
    <citation type="journal article" date="2021" name="PeerJ">
        <title>Extensive microbial diversity within the chicken gut microbiome revealed by metagenomics and culture.</title>
        <authorList>
            <person name="Gilroy R."/>
            <person name="Ravi A."/>
            <person name="Getino M."/>
            <person name="Pursley I."/>
            <person name="Horton D.L."/>
            <person name="Alikhan N.F."/>
            <person name="Baker D."/>
            <person name="Gharbi K."/>
            <person name="Hall N."/>
            <person name="Watson M."/>
            <person name="Adriaenssens E.M."/>
            <person name="Foster-Nyarko E."/>
            <person name="Jarju S."/>
            <person name="Secka A."/>
            <person name="Antonio M."/>
            <person name="Oren A."/>
            <person name="Chaudhuri R.R."/>
            <person name="La Ragione R."/>
            <person name="Hildebrand F."/>
            <person name="Pallen M.J."/>
        </authorList>
    </citation>
    <scope>NUCLEOTIDE SEQUENCE</scope>
    <source>
        <strain evidence="1">CHK191-8634</strain>
    </source>
</reference>
<accession>A0A9D1LJ96</accession>
<name>A0A9D1LJ96_9CLOT</name>
<dbReference type="AlphaFoldDB" id="A0A9D1LJ96"/>
<proteinExistence type="predicted"/>
<dbReference type="SUPFAM" id="SSF54913">
    <property type="entry name" value="GlnB-like"/>
    <property type="match status" value="1"/>
</dbReference>
<dbReference type="InterPro" id="IPR015867">
    <property type="entry name" value="N-reg_PII/ATP_PRibTrfase_C"/>
</dbReference>
<dbReference type="Pfam" id="PF00543">
    <property type="entry name" value="P-II"/>
    <property type="match status" value="1"/>
</dbReference>
<reference evidence="1" key="1">
    <citation type="submission" date="2020-10" db="EMBL/GenBank/DDBJ databases">
        <authorList>
            <person name="Gilroy R."/>
        </authorList>
    </citation>
    <scope>NUCLEOTIDE SEQUENCE</scope>
    <source>
        <strain evidence="1">CHK191-8634</strain>
    </source>
</reference>
<gene>
    <name evidence="1" type="ORF">IAB67_00055</name>
</gene>